<dbReference type="PANTHER" id="PTHR23505">
    <property type="entry name" value="SPINSTER"/>
    <property type="match status" value="1"/>
</dbReference>
<keyword evidence="3 8" id="KW-0812">Transmembrane</keyword>
<reference evidence="10" key="1">
    <citation type="submission" date="2021-01" db="EMBL/GenBank/DDBJ databases">
        <authorList>
            <person name="Zahm M."/>
            <person name="Roques C."/>
            <person name="Cabau C."/>
            <person name="Klopp C."/>
            <person name="Donnadieu C."/>
            <person name="Jouanno E."/>
            <person name="Lampietro C."/>
            <person name="Louis A."/>
            <person name="Herpin A."/>
            <person name="Echchiki A."/>
            <person name="Berthelot C."/>
            <person name="Parey E."/>
            <person name="Roest-Crollius H."/>
            <person name="Braasch I."/>
            <person name="Postlethwait J."/>
            <person name="Bobe J."/>
            <person name="Montfort J."/>
            <person name="Bouchez O."/>
            <person name="Begum T."/>
            <person name="Mejri S."/>
            <person name="Adams A."/>
            <person name="Chen W.-J."/>
            <person name="Guiguen Y."/>
        </authorList>
    </citation>
    <scope>NUCLEOTIDE SEQUENCE</scope>
    <source>
        <strain evidence="10">YG-15Mar2019-1</strain>
        <tissue evidence="10">Brain</tissue>
    </source>
</reference>
<dbReference type="SUPFAM" id="SSF103473">
    <property type="entry name" value="MFS general substrate transporter"/>
    <property type="match status" value="1"/>
</dbReference>
<dbReference type="CDD" id="cd17328">
    <property type="entry name" value="MFS_spinster_like"/>
    <property type="match status" value="1"/>
</dbReference>
<feature type="transmembrane region" description="Helical" evidence="8">
    <location>
        <begin position="218"/>
        <end position="238"/>
    </location>
</feature>
<feature type="domain" description="Major facilitator superfamily (MFS) profile" evidence="9">
    <location>
        <begin position="14"/>
        <end position="459"/>
    </location>
</feature>
<proteinExistence type="inferred from homology"/>
<keyword evidence="4 8" id="KW-1133">Transmembrane helix</keyword>
<organism evidence="10 11">
    <name type="scientific">Megalops atlanticus</name>
    <name type="common">Tarpon</name>
    <name type="synonym">Clupea gigantea</name>
    <dbReference type="NCBI Taxonomy" id="7932"/>
    <lineage>
        <taxon>Eukaryota</taxon>
        <taxon>Metazoa</taxon>
        <taxon>Chordata</taxon>
        <taxon>Craniata</taxon>
        <taxon>Vertebrata</taxon>
        <taxon>Euteleostomi</taxon>
        <taxon>Actinopterygii</taxon>
        <taxon>Neopterygii</taxon>
        <taxon>Teleostei</taxon>
        <taxon>Elopiformes</taxon>
        <taxon>Megalopidae</taxon>
        <taxon>Megalops</taxon>
    </lineage>
</organism>
<dbReference type="InterPro" id="IPR036259">
    <property type="entry name" value="MFS_trans_sf"/>
</dbReference>
<evidence type="ECO:0000259" key="9">
    <source>
        <dbReference type="PROSITE" id="PS50850"/>
    </source>
</evidence>
<evidence type="ECO:0000256" key="8">
    <source>
        <dbReference type="SAM" id="Phobius"/>
    </source>
</evidence>
<dbReference type="PROSITE" id="PS50850">
    <property type="entry name" value="MFS"/>
    <property type="match status" value="1"/>
</dbReference>
<sequence length="486" mass="52967">MLNFCRAGGYPVYVLCLLLVAYLLNQLDRYILAVVIQPVAQDLGFGDKSCLANLTESHVTEYCNNGSNEIECLSLLDAKGTRTCKWDYNGNGWEYQVMAGPVFVLVYTFMGIFVGCLADGANRKVLLSASLMVWSLMTCLMGFVREYWQLGALRFGQGIGEAGCTPFAVSLIADYFPETARGSAMGFYNWGIYMGYSLAFAVGTYATRADIMGMGWRGAFLLSGLPGFAVALLVLVSVREPPRKHRPGEESAPPGQNLLQRLGPQLRPFLSPALLLLCLAGSVRNAGGYVWAYNVQNYFSLYFPQVDMGRWLSWIPLVGGSLGVLFGGFVSDRVVKRRGLTARVWVLVISQVLASPFLLGALWLRPPYAFLMLIPAYIIGEMWVGVALAIVVELVPSSVRTSAVAVYLFIITNIGGSAPLLVAPLSALCGLRGALILLYPGAYLTGSVLFLATLCVIRRGWPKPDSEDLEPLLQEPEPGPEDKKST</sequence>
<dbReference type="GO" id="GO:0022857">
    <property type="term" value="F:transmembrane transporter activity"/>
    <property type="evidence" value="ECO:0007669"/>
    <property type="project" value="InterPro"/>
</dbReference>
<dbReference type="Proteomes" id="UP001046870">
    <property type="component" value="Chromosome 4"/>
</dbReference>
<feature type="transmembrane region" description="Helical" evidence="8">
    <location>
        <begin position="342"/>
        <end position="364"/>
    </location>
</feature>
<gene>
    <name evidence="10" type="ORF">MATL_G00056500</name>
</gene>
<dbReference type="InterPro" id="IPR044770">
    <property type="entry name" value="MFS_spinster-like"/>
</dbReference>
<dbReference type="OrthoDB" id="3639251at2759"/>
<dbReference type="AlphaFoldDB" id="A0A9D3TCX6"/>
<comment type="caution">
    <text evidence="10">The sequence shown here is derived from an EMBL/GenBank/DDBJ whole genome shotgun (WGS) entry which is preliminary data.</text>
</comment>
<accession>A0A9D3TCX6</accession>
<comment type="subcellular location">
    <subcellularLocation>
        <location evidence="1">Membrane</location>
        <topology evidence="1">Multi-pass membrane protein</topology>
    </subcellularLocation>
</comment>
<feature type="transmembrane region" description="Helical" evidence="8">
    <location>
        <begin position="187"/>
        <end position="206"/>
    </location>
</feature>
<feature type="transmembrane region" description="Helical" evidence="8">
    <location>
        <begin position="434"/>
        <end position="457"/>
    </location>
</feature>
<feature type="transmembrane region" description="Helical" evidence="8">
    <location>
        <begin position="7"/>
        <end position="24"/>
    </location>
</feature>
<dbReference type="InterPro" id="IPR011701">
    <property type="entry name" value="MFS"/>
</dbReference>
<feature type="transmembrane region" description="Helical" evidence="8">
    <location>
        <begin position="95"/>
        <end position="118"/>
    </location>
</feature>
<evidence type="ECO:0000256" key="3">
    <source>
        <dbReference type="ARBA" id="ARBA00022692"/>
    </source>
</evidence>
<evidence type="ECO:0000256" key="4">
    <source>
        <dbReference type="ARBA" id="ARBA00022989"/>
    </source>
</evidence>
<evidence type="ECO:0000256" key="1">
    <source>
        <dbReference type="ARBA" id="ARBA00004141"/>
    </source>
</evidence>
<feature type="transmembrane region" description="Helical" evidence="8">
    <location>
        <begin position="125"/>
        <end position="143"/>
    </location>
</feature>
<feature type="transmembrane region" description="Helical" evidence="8">
    <location>
        <begin position="404"/>
        <end position="428"/>
    </location>
</feature>
<dbReference type="EMBL" id="JAFDVH010000004">
    <property type="protein sequence ID" value="KAG7480478.1"/>
    <property type="molecule type" value="Genomic_DNA"/>
</dbReference>
<feature type="region of interest" description="Disordered" evidence="7">
    <location>
        <begin position="463"/>
        <end position="486"/>
    </location>
</feature>
<evidence type="ECO:0000313" key="10">
    <source>
        <dbReference type="EMBL" id="KAG7480478.1"/>
    </source>
</evidence>
<name>A0A9D3TCX6_MEGAT</name>
<protein>
    <recommendedName>
        <fullName evidence="9">Major facilitator superfamily (MFS) profile domain-containing protein</fullName>
    </recommendedName>
</protein>
<dbReference type="InterPro" id="IPR020846">
    <property type="entry name" value="MFS_dom"/>
</dbReference>
<evidence type="ECO:0000256" key="2">
    <source>
        <dbReference type="ARBA" id="ARBA00022448"/>
    </source>
</evidence>
<evidence type="ECO:0000256" key="7">
    <source>
        <dbReference type="SAM" id="MobiDB-lite"/>
    </source>
</evidence>
<feature type="transmembrane region" description="Helical" evidence="8">
    <location>
        <begin position="311"/>
        <end position="330"/>
    </location>
</feature>
<evidence type="ECO:0000256" key="6">
    <source>
        <dbReference type="ARBA" id="ARBA00024338"/>
    </source>
</evidence>
<keyword evidence="11" id="KW-1185">Reference proteome</keyword>
<dbReference type="Gene3D" id="1.20.1250.20">
    <property type="entry name" value="MFS general substrate transporter like domains"/>
    <property type="match status" value="2"/>
</dbReference>
<comment type="similarity">
    <text evidence="6">Belongs to the major facilitator superfamily. Spinster (TC 2.A.1.49) family.</text>
</comment>
<evidence type="ECO:0000313" key="11">
    <source>
        <dbReference type="Proteomes" id="UP001046870"/>
    </source>
</evidence>
<dbReference type="Pfam" id="PF07690">
    <property type="entry name" value="MFS_1"/>
    <property type="match status" value="1"/>
</dbReference>
<keyword evidence="2" id="KW-0813">Transport</keyword>
<evidence type="ECO:0000256" key="5">
    <source>
        <dbReference type="ARBA" id="ARBA00023136"/>
    </source>
</evidence>
<dbReference type="PANTHER" id="PTHR23505:SF79">
    <property type="entry name" value="PROTEIN SPINSTER"/>
    <property type="match status" value="1"/>
</dbReference>
<keyword evidence="5 8" id="KW-0472">Membrane</keyword>
<dbReference type="GO" id="GO:0016020">
    <property type="term" value="C:membrane"/>
    <property type="evidence" value="ECO:0007669"/>
    <property type="project" value="UniProtKB-SubCell"/>
</dbReference>
<feature type="transmembrane region" description="Helical" evidence="8">
    <location>
        <begin position="370"/>
        <end position="392"/>
    </location>
</feature>